<sequence length="134" mass="15451">MDDDQICSTSEYSKKRRRLKGIFDIGNVDEYELELTSLTAHTCREINAQSQERINLSNQKMRKKQRLVNSNNAFFVKSDDSCTCERLGIAKVSNIYPSTMCPNINNHLHNIFVLKHELPLACPTCWSLQRNSKV</sequence>
<evidence type="ECO:0000313" key="2">
    <source>
        <dbReference type="Proteomes" id="UP000596742"/>
    </source>
</evidence>
<protein>
    <submittedName>
        <fullName evidence="1">Uncharacterized protein</fullName>
    </submittedName>
</protein>
<organism evidence="1 2">
    <name type="scientific">Mytilus galloprovincialis</name>
    <name type="common">Mediterranean mussel</name>
    <dbReference type="NCBI Taxonomy" id="29158"/>
    <lineage>
        <taxon>Eukaryota</taxon>
        <taxon>Metazoa</taxon>
        <taxon>Spiralia</taxon>
        <taxon>Lophotrochozoa</taxon>
        <taxon>Mollusca</taxon>
        <taxon>Bivalvia</taxon>
        <taxon>Autobranchia</taxon>
        <taxon>Pteriomorphia</taxon>
        <taxon>Mytilida</taxon>
        <taxon>Mytiloidea</taxon>
        <taxon>Mytilidae</taxon>
        <taxon>Mytilinae</taxon>
        <taxon>Mytilus</taxon>
    </lineage>
</organism>
<dbReference type="OrthoDB" id="6145024at2759"/>
<proteinExistence type="predicted"/>
<name>A0A8B6EG52_MYTGA</name>
<accession>A0A8B6EG52</accession>
<comment type="caution">
    <text evidence="1">The sequence shown here is derived from an EMBL/GenBank/DDBJ whole genome shotgun (WGS) entry which is preliminary data.</text>
</comment>
<keyword evidence="2" id="KW-1185">Reference proteome</keyword>
<gene>
    <name evidence="1" type="ORF">MGAL_10B039568</name>
</gene>
<dbReference type="EMBL" id="UYJE01005054">
    <property type="protein sequence ID" value="VDI33481.1"/>
    <property type="molecule type" value="Genomic_DNA"/>
</dbReference>
<reference evidence="1" key="1">
    <citation type="submission" date="2018-11" db="EMBL/GenBank/DDBJ databases">
        <authorList>
            <person name="Alioto T."/>
            <person name="Alioto T."/>
        </authorList>
    </citation>
    <scope>NUCLEOTIDE SEQUENCE</scope>
</reference>
<dbReference type="Proteomes" id="UP000596742">
    <property type="component" value="Unassembled WGS sequence"/>
</dbReference>
<evidence type="ECO:0000313" key="1">
    <source>
        <dbReference type="EMBL" id="VDI33481.1"/>
    </source>
</evidence>
<dbReference type="AlphaFoldDB" id="A0A8B6EG52"/>